<feature type="compositionally biased region" description="Basic and acidic residues" evidence="1">
    <location>
        <begin position="30"/>
        <end position="46"/>
    </location>
</feature>
<name>A0A843XAE7_COLES</name>
<accession>A0A843XAE7</accession>
<evidence type="ECO:0000256" key="1">
    <source>
        <dbReference type="SAM" id="MobiDB-lite"/>
    </source>
</evidence>
<evidence type="ECO:0000313" key="2">
    <source>
        <dbReference type="EMBL" id="MQM16283.1"/>
    </source>
</evidence>
<dbReference type="EMBL" id="NMUH01006935">
    <property type="protein sequence ID" value="MQM16283.1"/>
    <property type="molecule type" value="Genomic_DNA"/>
</dbReference>
<feature type="region of interest" description="Disordered" evidence="1">
    <location>
        <begin position="91"/>
        <end position="113"/>
    </location>
</feature>
<keyword evidence="3" id="KW-1185">Reference proteome</keyword>
<gene>
    <name evidence="2" type="ORF">Taro_049237</name>
</gene>
<dbReference type="Proteomes" id="UP000652761">
    <property type="component" value="Unassembled WGS sequence"/>
</dbReference>
<protein>
    <submittedName>
        <fullName evidence="2">Uncharacterized protein</fullName>
    </submittedName>
</protein>
<feature type="compositionally biased region" description="Basic and acidic residues" evidence="1">
    <location>
        <begin position="9"/>
        <end position="18"/>
    </location>
</feature>
<sequence>MTMKKRVERKNTSEREPSPRISSANMAGRTRGERRGTVAREREAGHGSRWGGPGEGAWEAEVAWRGRVYGVGVTRLGRRCSRGRLAVRAWKGGARGERLSQQRTRRQRQQPTTCDGVGISALIPI</sequence>
<dbReference type="AlphaFoldDB" id="A0A843XAE7"/>
<feature type="region of interest" description="Disordered" evidence="1">
    <location>
        <begin position="1"/>
        <end position="56"/>
    </location>
</feature>
<organism evidence="2 3">
    <name type="scientific">Colocasia esculenta</name>
    <name type="common">Wild taro</name>
    <name type="synonym">Arum esculentum</name>
    <dbReference type="NCBI Taxonomy" id="4460"/>
    <lineage>
        <taxon>Eukaryota</taxon>
        <taxon>Viridiplantae</taxon>
        <taxon>Streptophyta</taxon>
        <taxon>Embryophyta</taxon>
        <taxon>Tracheophyta</taxon>
        <taxon>Spermatophyta</taxon>
        <taxon>Magnoliopsida</taxon>
        <taxon>Liliopsida</taxon>
        <taxon>Araceae</taxon>
        <taxon>Aroideae</taxon>
        <taxon>Colocasieae</taxon>
        <taxon>Colocasia</taxon>
    </lineage>
</organism>
<proteinExistence type="predicted"/>
<comment type="caution">
    <text evidence="2">The sequence shown here is derived from an EMBL/GenBank/DDBJ whole genome shotgun (WGS) entry which is preliminary data.</text>
</comment>
<reference evidence="2" key="1">
    <citation type="submission" date="2017-07" db="EMBL/GenBank/DDBJ databases">
        <title>Taro Niue Genome Assembly and Annotation.</title>
        <authorList>
            <person name="Atibalentja N."/>
            <person name="Keating K."/>
            <person name="Fields C.J."/>
        </authorList>
    </citation>
    <scope>NUCLEOTIDE SEQUENCE</scope>
    <source>
        <strain evidence="2">Niue_2</strain>
        <tissue evidence="2">Leaf</tissue>
    </source>
</reference>
<evidence type="ECO:0000313" key="3">
    <source>
        <dbReference type="Proteomes" id="UP000652761"/>
    </source>
</evidence>